<evidence type="ECO:0000313" key="3">
    <source>
        <dbReference type="EMBL" id="CAK0876930.1"/>
    </source>
</evidence>
<name>A0ABN9VTR9_9DINO</name>
<dbReference type="Proteomes" id="UP001189429">
    <property type="component" value="Unassembled WGS sequence"/>
</dbReference>
<keyword evidence="4" id="KW-1185">Reference proteome</keyword>
<evidence type="ECO:0000256" key="2">
    <source>
        <dbReference type="SAM" id="SignalP"/>
    </source>
</evidence>
<gene>
    <name evidence="3" type="ORF">PCOR1329_LOCUS61120</name>
</gene>
<feature type="coiled-coil region" evidence="1">
    <location>
        <begin position="460"/>
        <end position="487"/>
    </location>
</feature>
<organism evidence="3 4">
    <name type="scientific">Prorocentrum cordatum</name>
    <dbReference type="NCBI Taxonomy" id="2364126"/>
    <lineage>
        <taxon>Eukaryota</taxon>
        <taxon>Sar</taxon>
        <taxon>Alveolata</taxon>
        <taxon>Dinophyceae</taxon>
        <taxon>Prorocentrales</taxon>
        <taxon>Prorocentraceae</taxon>
        <taxon>Prorocentrum</taxon>
    </lineage>
</organism>
<sequence length="694" mass="74773">MAPLRRLAAILSGAALAAGVTPVEKVLTLLDDLKANIEQEGTAESQEYDRFACFCKDATGGRSSSILERKDESDILSASIAEDTASKATKAQELAERKAKHEEMEAELAATKDQLAKDTAQYNYNAADLSKAISSLASAMTALRDAKTPPGAALLLALRSSVAKGSQLARALDSRLPKAQAFLQAKVDPTSPEYKYHSDGIISTIEDLHTEFTAKKTTLDADFTSAKEAAEAKIAALEGDLSNNDAAMSGLETAISTLSLNLAAHKEGMIMVEAILKDDKVYLKDLTERCEARAHDWDQRSQMRADELSAITEARAIIAGRVQGMDEAVNIRALVQSGQAAKRPAAKVAAVSPSFVQSSAVRAHDHQAAADAANATELSQAQRDSTVELLAKEGIRLKSQPISMLAMKLAGDPFAKVKDLIQGLIERLLKESIGEATKEGFCNEELGKAEKDRDFRYQEVKTLNVEVASLELKKDELESEIQELTDSIAGLWNDLNTSTTLRGEEHDLNMDTLAKSKSGLEAITEAIVILKAFYAKGAKAISLAQASPVDEDTAGPGFTGNYGGKQVASKGIIGMLAVVKTDFERTIKMTSDSEKKAQADFVEFDRVSRTDISGKTTKKTLDEEDLRTTVAAIAEGMSKLQTEMSLLDSALKRLFELKPMCTDFGMSYADRVAKREQEIDALKRAICALGGECS</sequence>
<reference evidence="3" key="1">
    <citation type="submission" date="2023-10" db="EMBL/GenBank/DDBJ databases">
        <authorList>
            <person name="Chen Y."/>
            <person name="Shah S."/>
            <person name="Dougan E. K."/>
            <person name="Thang M."/>
            <person name="Chan C."/>
        </authorList>
    </citation>
    <scope>NUCLEOTIDE SEQUENCE [LARGE SCALE GENOMIC DNA]</scope>
</reference>
<dbReference type="EMBL" id="CAUYUJ010017681">
    <property type="protein sequence ID" value="CAK0876930.1"/>
    <property type="molecule type" value="Genomic_DNA"/>
</dbReference>
<keyword evidence="2" id="KW-0732">Signal</keyword>
<feature type="signal peptide" evidence="2">
    <location>
        <begin position="1"/>
        <end position="19"/>
    </location>
</feature>
<keyword evidence="1" id="KW-0175">Coiled coil</keyword>
<feature type="chain" id="PRO_5047239098" evidence="2">
    <location>
        <begin position="20"/>
        <end position="694"/>
    </location>
</feature>
<evidence type="ECO:0000313" key="4">
    <source>
        <dbReference type="Proteomes" id="UP001189429"/>
    </source>
</evidence>
<comment type="caution">
    <text evidence="3">The sequence shown here is derived from an EMBL/GenBank/DDBJ whole genome shotgun (WGS) entry which is preliminary data.</text>
</comment>
<evidence type="ECO:0000256" key="1">
    <source>
        <dbReference type="SAM" id="Coils"/>
    </source>
</evidence>
<accession>A0ABN9VTR9</accession>
<feature type="coiled-coil region" evidence="1">
    <location>
        <begin position="87"/>
        <end position="121"/>
    </location>
</feature>
<proteinExistence type="predicted"/>
<protein>
    <submittedName>
        <fullName evidence="3">Uncharacterized protein</fullName>
    </submittedName>
</protein>